<evidence type="ECO:0000256" key="1">
    <source>
        <dbReference type="SAM" id="Phobius"/>
    </source>
</evidence>
<evidence type="ECO:0000313" key="3">
    <source>
        <dbReference type="Proteomes" id="UP000601361"/>
    </source>
</evidence>
<keyword evidence="1" id="KW-0812">Transmembrane</keyword>
<accession>A0ABQ1X3Z0</accession>
<sequence>MSIVGYFKRVDKLLSYFFVTLLAVGVIVGFIRMYLTTPTFLFNIKDRLCRDATLMSPIGEIKKKEIKFSDGKLTLGASATFFVKITGKCDSNYVRVNGTYSQTSSGISYTILDTVTSNQCL</sequence>
<comment type="caution">
    <text evidence="2">The sequence shown here is derived from an EMBL/GenBank/DDBJ whole genome shotgun (WGS) entry which is preliminary data.</text>
</comment>
<organism evidence="2 3">
    <name type="scientific">Hymenobacter glacieicola</name>
    <dbReference type="NCBI Taxonomy" id="1562124"/>
    <lineage>
        <taxon>Bacteria</taxon>
        <taxon>Pseudomonadati</taxon>
        <taxon>Bacteroidota</taxon>
        <taxon>Cytophagia</taxon>
        <taxon>Cytophagales</taxon>
        <taxon>Hymenobacteraceae</taxon>
        <taxon>Hymenobacter</taxon>
    </lineage>
</organism>
<feature type="transmembrane region" description="Helical" evidence="1">
    <location>
        <begin position="13"/>
        <end position="35"/>
    </location>
</feature>
<evidence type="ECO:0000313" key="2">
    <source>
        <dbReference type="EMBL" id="GGG56803.1"/>
    </source>
</evidence>
<name>A0ABQ1X3Z0_9BACT</name>
<proteinExistence type="predicted"/>
<dbReference type="EMBL" id="BMGS01000010">
    <property type="protein sequence ID" value="GGG56803.1"/>
    <property type="molecule type" value="Genomic_DNA"/>
</dbReference>
<dbReference type="Proteomes" id="UP000601361">
    <property type="component" value="Unassembled WGS sequence"/>
</dbReference>
<reference evidence="3" key="1">
    <citation type="journal article" date="2019" name="Int. J. Syst. Evol. Microbiol.">
        <title>The Global Catalogue of Microorganisms (GCM) 10K type strain sequencing project: providing services to taxonomists for standard genome sequencing and annotation.</title>
        <authorList>
            <consortium name="The Broad Institute Genomics Platform"/>
            <consortium name="The Broad Institute Genome Sequencing Center for Infectious Disease"/>
            <person name="Wu L."/>
            <person name="Ma J."/>
        </authorList>
    </citation>
    <scope>NUCLEOTIDE SEQUENCE [LARGE SCALE GENOMIC DNA]</scope>
    <source>
        <strain evidence="3">CGMCC 1.12990</strain>
    </source>
</reference>
<gene>
    <name evidence="2" type="ORF">GCM10011378_36180</name>
</gene>
<protein>
    <submittedName>
        <fullName evidence="2">Uncharacterized protein</fullName>
    </submittedName>
</protein>
<keyword evidence="1" id="KW-1133">Transmembrane helix</keyword>
<keyword evidence="1" id="KW-0472">Membrane</keyword>
<keyword evidence="3" id="KW-1185">Reference proteome</keyword>